<feature type="compositionally biased region" description="Polar residues" evidence="1">
    <location>
        <begin position="52"/>
        <end position="63"/>
    </location>
</feature>
<dbReference type="EMBL" id="DQ325538">
    <property type="protein sequence ID" value="ABD96270.1"/>
    <property type="molecule type" value="Genomic_DNA"/>
</dbReference>
<protein>
    <submittedName>
        <fullName evidence="2">Uncharacterized protein</fullName>
    </submittedName>
</protein>
<dbReference type="AlphaFoldDB" id="Q0QKQ9"/>
<proteinExistence type="predicted"/>
<evidence type="ECO:0000256" key="1">
    <source>
        <dbReference type="SAM" id="MobiDB-lite"/>
    </source>
</evidence>
<reference evidence="2" key="1">
    <citation type="journal article" date="2006" name="Mar. Ecol. Prog. Ser.">
        <title>Gene diversity and organization in rbcL-containing genome fragments from uncultivated Synechococcus in the Gulf of Mexico.</title>
        <authorList>
            <person name="John D.E."/>
            <person name="Wawrik B."/>
            <person name="Tabita F.R."/>
            <person name="Paul J.H."/>
        </authorList>
    </citation>
    <scope>NUCLEOTIDE SEQUENCE</scope>
</reference>
<accession>Q0QKQ9</accession>
<sequence>MARLSPVFMLGTSLAATLLTQSSGQGQGILVGCRLGATQQCVPGLTMTPQQQIKVLSSGSPQTRSRRGWWSRPSKDCDGSI</sequence>
<name>Q0QKQ9_9SYNE</name>
<feature type="region of interest" description="Disordered" evidence="1">
    <location>
        <begin position="52"/>
        <end position="81"/>
    </location>
</feature>
<evidence type="ECO:0000313" key="2">
    <source>
        <dbReference type="EMBL" id="ABD96270.1"/>
    </source>
</evidence>
<dbReference type="PROSITE" id="PS51257">
    <property type="entry name" value="PROKAR_LIPOPROTEIN"/>
    <property type="match status" value="1"/>
</dbReference>
<organism evidence="2">
    <name type="scientific">uncultured marine type-A Synechococcus GOM 3M9</name>
    <dbReference type="NCBI Taxonomy" id="364149"/>
    <lineage>
        <taxon>Bacteria</taxon>
        <taxon>Bacillati</taxon>
        <taxon>Cyanobacteriota</taxon>
        <taxon>Cyanophyceae</taxon>
        <taxon>Synechococcales</taxon>
        <taxon>Synechococcaceae</taxon>
        <taxon>Synechococcus</taxon>
        <taxon>environmental samples</taxon>
    </lineage>
</organism>